<evidence type="ECO:0000313" key="2">
    <source>
        <dbReference type="EMBL" id="CAJ0590485.1"/>
    </source>
</evidence>
<sequence length="705" mass="79588">MISSVDAERGDGREEGEHGNEQELHEEYHEDDCVGDNGQCEGLYRTMEGESLTELDVADEVEIKPSAHSDWNDFPTEAKVFAPATVLKTNEFLKSRPQLFVGTGQSISAREDSSKQWGDPGEIPSTSLEARSLPGMKSLFKMYGEVAVRKAAHTDLLRADDNMAEDDEENASSSYPRGEDFDTSLEDTAADRDCYPLDPGQIYSKRKQIIHKHQKWPLYWDRPIDFQEASYILIGAVPVQESKVCNSIPQGFRGEGTFVVNCEHLHRSDSNHDGLGSWGKPTGRNRYYGSSEGVFTRMDDGRGNLLPHAKYIWKCMMRRYEHPMTASVNGGQSRFIKKLYTALYPPERKEVISFVVITYEWIGKPFNFRVIPIPMKNKRGGPSTPHPPPGSKDWQAASFQGSAMAALPATCSAYFGDCPLYAVGAVDFNVAASIILGGTIVEPSKVCSKVPQGYRECGTFVIDLSNFVTDAELRRDDNGCWGKPAGNSRYYKIDPNTGDAVRVDRGCKLIEGAEYDVQILSKRYEHPSVNGRFVRKIYTGRSPSNSRVYENCMLLAVMTYYWKGEPEYFEVGPQRRVRIPEDAERQRLLNQIYAGHAAPMLTAEDARTAKRFRADLSEPGASSESAHAIMYRTEIELQERQACILDRFEAFMDRLERIVTYLPQLHEPVQQVWLDEASHDDEVAREEEIILEDDNYNEDFVPRLS</sequence>
<feature type="region of interest" description="Disordered" evidence="1">
    <location>
        <begin position="159"/>
        <end position="181"/>
    </location>
</feature>
<dbReference type="EMBL" id="CATQJL010000001">
    <property type="protein sequence ID" value="CAJ0590485.1"/>
    <property type="molecule type" value="Genomic_DNA"/>
</dbReference>
<comment type="caution">
    <text evidence="2">The sequence shown here is derived from an EMBL/GenBank/DDBJ whole genome shotgun (WGS) entry which is preliminary data.</text>
</comment>
<feature type="compositionally biased region" description="Basic and acidic residues" evidence="1">
    <location>
        <begin position="1"/>
        <end position="32"/>
    </location>
</feature>
<reference evidence="2" key="1">
    <citation type="submission" date="2023-07" db="EMBL/GenBank/DDBJ databases">
        <authorList>
            <consortium name="CYATHOMIX"/>
        </authorList>
    </citation>
    <scope>NUCLEOTIDE SEQUENCE</scope>
    <source>
        <strain evidence="2">N/A</strain>
    </source>
</reference>
<proteinExistence type="predicted"/>
<protein>
    <submittedName>
        <fullName evidence="2">Uncharacterized protein</fullName>
    </submittedName>
</protein>
<keyword evidence="3" id="KW-1185">Reference proteome</keyword>
<dbReference type="Proteomes" id="UP001176961">
    <property type="component" value="Unassembled WGS sequence"/>
</dbReference>
<organism evidence="2 3">
    <name type="scientific">Cylicocyclus nassatus</name>
    <name type="common">Nematode worm</name>
    <dbReference type="NCBI Taxonomy" id="53992"/>
    <lineage>
        <taxon>Eukaryota</taxon>
        <taxon>Metazoa</taxon>
        <taxon>Ecdysozoa</taxon>
        <taxon>Nematoda</taxon>
        <taxon>Chromadorea</taxon>
        <taxon>Rhabditida</taxon>
        <taxon>Rhabditina</taxon>
        <taxon>Rhabditomorpha</taxon>
        <taxon>Strongyloidea</taxon>
        <taxon>Strongylidae</taxon>
        <taxon>Cylicocyclus</taxon>
    </lineage>
</organism>
<feature type="region of interest" description="Disordered" evidence="1">
    <location>
        <begin position="1"/>
        <end position="38"/>
    </location>
</feature>
<gene>
    <name evidence="2" type="ORF">CYNAS_LOCUS2468</name>
</gene>
<evidence type="ECO:0000256" key="1">
    <source>
        <dbReference type="SAM" id="MobiDB-lite"/>
    </source>
</evidence>
<dbReference type="AlphaFoldDB" id="A0AA36GK43"/>
<evidence type="ECO:0000313" key="3">
    <source>
        <dbReference type="Proteomes" id="UP001176961"/>
    </source>
</evidence>
<name>A0AA36GK43_CYLNA</name>
<accession>A0AA36GK43</accession>